<dbReference type="RefSeq" id="WP_015930867.1">
    <property type="nucleotide sequence ID" value="NC_011894.1"/>
</dbReference>
<evidence type="ECO:0000256" key="1">
    <source>
        <dbReference type="ARBA" id="ARBA00004651"/>
    </source>
</evidence>
<dbReference type="InterPro" id="IPR003856">
    <property type="entry name" value="LPS_length_determ_N"/>
</dbReference>
<dbReference type="eggNOG" id="COG3206">
    <property type="taxonomic scope" value="Bacteria"/>
</dbReference>
<dbReference type="Pfam" id="PF02706">
    <property type="entry name" value="Wzz"/>
    <property type="match status" value="1"/>
</dbReference>
<feature type="transmembrane region" description="Helical" evidence="8">
    <location>
        <begin position="449"/>
        <end position="473"/>
    </location>
</feature>
<name>B8IAG3_METNO</name>
<dbReference type="Gene3D" id="3.40.50.300">
    <property type="entry name" value="P-loop containing nucleotide triphosphate hydrolases"/>
    <property type="match status" value="1"/>
</dbReference>
<dbReference type="SUPFAM" id="SSF52540">
    <property type="entry name" value="P-loop containing nucleoside triphosphate hydrolases"/>
    <property type="match status" value="1"/>
</dbReference>
<feature type="region of interest" description="Disordered" evidence="7">
    <location>
        <begin position="427"/>
        <end position="446"/>
    </location>
</feature>
<evidence type="ECO:0000256" key="8">
    <source>
        <dbReference type="SAM" id="Phobius"/>
    </source>
</evidence>
<feature type="compositionally biased region" description="Low complexity" evidence="7">
    <location>
        <begin position="429"/>
        <end position="443"/>
    </location>
</feature>
<dbReference type="Pfam" id="PF01656">
    <property type="entry name" value="CbiA"/>
    <property type="match status" value="1"/>
</dbReference>
<evidence type="ECO:0000256" key="5">
    <source>
        <dbReference type="ARBA" id="ARBA00023136"/>
    </source>
</evidence>
<sequence length="696" mass="74340">MTMIERVPSAVLFDAEPSGKPASSSEPWFLDPREIVQALRPRWAIVLCPVLGLAAAALVWILCVPPKFPASTQILIDPRGLQVIKDGVTPADQASDASLLLVDSQIRVLTSDDVLTRVVERFDLEHDPEFGGATSLLDTLRARIAAALGQRPVAADPKLTALRALRERTGARRLERSFVVELGVTTEDREKSARLAQAVTETYLAADAETRAQLTRRAGAALSGRLSELQEALRQAEDRAQEFRAANNIVGTRVQLVSEQQLTQLSDQLGAARAKVAEQRGRLKQIEALAEGRIGFDAVTEVVQSATIGQLRTQLAQLEAVRADMIVNLGPRHPALRTSEVQVRSLRSQIDAEIRRIAAAARNEYKAALANEAALSATLDTRKREALTVGESFVRLRELERQVEASRAVYETFLVRARELQEQQRLDTSSSRIISPASPPARRQGPSPMAILAAALAGGLGVGILAALVAVPVTGRVGSRRRLEQVTGLPVIGALPRRSGPASRAFDLAVARVGGRLQREWPAKRPLAVVATSADDSCGKSALALGIASCAAAEGQRVLLVDADPEAALSRDLDQHAERTVSDVLRGRALLGDALVRLPSGIAFLPVDDEALRGGTAALAAALFGTGEDYDLIVVDAGLIGGAMTAEQLARDDRFSAVLFTVSTARSALAPIRSALEAIGQDARIRLVATDVTSES</sequence>
<feature type="coiled-coil region" evidence="6">
    <location>
        <begin position="219"/>
        <end position="246"/>
    </location>
</feature>
<gene>
    <name evidence="11" type="ordered locus">Mnod_4355</name>
</gene>
<feature type="transmembrane region" description="Helical" evidence="8">
    <location>
        <begin position="43"/>
        <end position="62"/>
    </location>
</feature>
<dbReference type="GO" id="GO:0004713">
    <property type="term" value="F:protein tyrosine kinase activity"/>
    <property type="evidence" value="ECO:0007669"/>
    <property type="project" value="TreeGrafter"/>
</dbReference>
<organism evidence="11 12">
    <name type="scientific">Methylobacterium nodulans (strain LMG 21967 / CNCM I-2342 / ORS 2060)</name>
    <dbReference type="NCBI Taxonomy" id="460265"/>
    <lineage>
        <taxon>Bacteria</taxon>
        <taxon>Pseudomonadati</taxon>
        <taxon>Pseudomonadota</taxon>
        <taxon>Alphaproteobacteria</taxon>
        <taxon>Hyphomicrobiales</taxon>
        <taxon>Methylobacteriaceae</taxon>
        <taxon>Methylobacterium</taxon>
    </lineage>
</organism>
<keyword evidence="3 8" id="KW-0812">Transmembrane</keyword>
<dbReference type="InterPro" id="IPR002586">
    <property type="entry name" value="CobQ/CobB/MinD/ParA_Nub-bd_dom"/>
</dbReference>
<comment type="subcellular location">
    <subcellularLocation>
        <location evidence="1">Cell membrane</location>
        <topology evidence="1">Multi-pass membrane protein</topology>
    </subcellularLocation>
</comment>
<keyword evidence="5 8" id="KW-0472">Membrane</keyword>
<dbReference type="KEGG" id="mno:Mnod_4355"/>
<dbReference type="GO" id="GO:0005886">
    <property type="term" value="C:plasma membrane"/>
    <property type="evidence" value="ECO:0007669"/>
    <property type="project" value="UniProtKB-SubCell"/>
</dbReference>
<keyword evidence="6" id="KW-0175">Coiled coil</keyword>
<evidence type="ECO:0000313" key="11">
    <source>
        <dbReference type="EMBL" id="ACL59226.1"/>
    </source>
</evidence>
<dbReference type="PANTHER" id="PTHR32309">
    <property type="entry name" value="TYROSINE-PROTEIN KINASE"/>
    <property type="match status" value="1"/>
</dbReference>
<accession>B8IAG3</accession>
<dbReference type="InterPro" id="IPR027417">
    <property type="entry name" value="P-loop_NTPase"/>
</dbReference>
<feature type="domain" description="CobQ/CobB/MinD/ParA nucleotide binding" evidence="9">
    <location>
        <begin position="530"/>
        <end position="636"/>
    </location>
</feature>
<evidence type="ECO:0000256" key="3">
    <source>
        <dbReference type="ARBA" id="ARBA00022692"/>
    </source>
</evidence>
<feature type="domain" description="Polysaccharide chain length determinant N-terminal" evidence="10">
    <location>
        <begin position="33"/>
        <end position="120"/>
    </location>
</feature>
<evidence type="ECO:0000313" key="12">
    <source>
        <dbReference type="Proteomes" id="UP000008207"/>
    </source>
</evidence>
<evidence type="ECO:0000256" key="7">
    <source>
        <dbReference type="SAM" id="MobiDB-lite"/>
    </source>
</evidence>
<dbReference type="Proteomes" id="UP000008207">
    <property type="component" value="Chromosome"/>
</dbReference>
<evidence type="ECO:0000256" key="4">
    <source>
        <dbReference type="ARBA" id="ARBA00022989"/>
    </source>
</evidence>
<dbReference type="OrthoDB" id="230260at2"/>
<reference evidence="11 12" key="1">
    <citation type="submission" date="2009-01" db="EMBL/GenBank/DDBJ databases">
        <title>Complete sequence of chromosome of Methylobacterium nodulans ORS 2060.</title>
        <authorList>
            <consortium name="US DOE Joint Genome Institute"/>
            <person name="Lucas S."/>
            <person name="Copeland A."/>
            <person name="Lapidus A."/>
            <person name="Glavina del Rio T."/>
            <person name="Dalin E."/>
            <person name="Tice H."/>
            <person name="Bruce D."/>
            <person name="Goodwin L."/>
            <person name="Pitluck S."/>
            <person name="Sims D."/>
            <person name="Brettin T."/>
            <person name="Detter J.C."/>
            <person name="Han C."/>
            <person name="Larimer F."/>
            <person name="Land M."/>
            <person name="Hauser L."/>
            <person name="Kyrpides N."/>
            <person name="Ivanova N."/>
            <person name="Marx C.J."/>
            <person name="Richardson P."/>
        </authorList>
    </citation>
    <scope>NUCLEOTIDE SEQUENCE [LARGE SCALE GENOMIC DNA]</scope>
    <source>
        <strain evidence="12">LMG 21967 / CNCM I-2342 / ORS 2060</strain>
    </source>
</reference>
<keyword evidence="4 8" id="KW-1133">Transmembrane helix</keyword>
<dbReference type="AlphaFoldDB" id="B8IAG3"/>
<proteinExistence type="predicted"/>
<keyword evidence="2" id="KW-1003">Cell membrane</keyword>
<dbReference type="STRING" id="460265.Mnod_4355"/>
<keyword evidence="12" id="KW-1185">Reference proteome</keyword>
<evidence type="ECO:0000256" key="6">
    <source>
        <dbReference type="SAM" id="Coils"/>
    </source>
</evidence>
<evidence type="ECO:0000259" key="10">
    <source>
        <dbReference type="Pfam" id="PF02706"/>
    </source>
</evidence>
<protein>
    <submittedName>
        <fullName evidence="11">Lipopolysaccharide biosynthesis protein</fullName>
    </submittedName>
</protein>
<evidence type="ECO:0000256" key="2">
    <source>
        <dbReference type="ARBA" id="ARBA00022475"/>
    </source>
</evidence>
<dbReference type="PANTHER" id="PTHR32309:SF13">
    <property type="entry name" value="FERRIC ENTEROBACTIN TRANSPORT PROTEIN FEPE"/>
    <property type="match status" value="1"/>
</dbReference>
<dbReference type="EMBL" id="CP001349">
    <property type="protein sequence ID" value="ACL59226.1"/>
    <property type="molecule type" value="Genomic_DNA"/>
</dbReference>
<evidence type="ECO:0000259" key="9">
    <source>
        <dbReference type="Pfam" id="PF01656"/>
    </source>
</evidence>
<dbReference type="eggNOG" id="COG0455">
    <property type="taxonomic scope" value="Bacteria"/>
</dbReference>
<dbReference type="HOGENOM" id="CLU_009912_2_0_5"/>
<dbReference type="InterPro" id="IPR050445">
    <property type="entry name" value="Bact_polysacc_biosynth/exp"/>
</dbReference>